<organism evidence="1">
    <name type="scientific">Clostridioides difficile</name>
    <name type="common">Peptoclostridium difficile</name>
    <dbReference type="NCBI Taxonomy" id="1496"/>
    <lineage>
        <taxon>Bacteria</taxon>
        <taxon>Bacillati</taxon>
        <taxon>Bacillota</taxon>
        <taxon>Clostridia</taxon>
        <taxon>Peptostreptococcales</taxon>
        <taxon>Peptostreptococcaceae</taxon>
        <taxon>Clostridioides</taxon>
    </lineage>
</organism>
<sequence>MEFLRGDAHFATQAEFATVGKARGRVDIHGGRIDMGREIVRSVAVFGNDAV</sequence>
<proteinExistence type="predicted"/>
<protein>
    <submittedName>
        <fullName evidence="1">Uncharacterized protein</fullName>
    </submittedName>
</protein>
<name>A0A069AJ80_CLODI</name>
<gene>
    <name evidence="1" type="ORF">BN1095_1430001</name>
</gene>
<dbReference type="EMBL" id="LK932787">
    <property type="protein sequence ID" value="CDS93603.1"/>
    <property type="molecule type" value="Genomic_DNA"/>
</dbReference>
<reference evidence="1" key="1">
    <citation type="submission" date="2014-07" db="EMBL/GenBank/DDBJ databases">
        <authorList>
            <person name="Monot Marc"/>
        </authorList>
    </citation>
    <scope>NUCLEOTIDE SEQUENCE</scope>
    <source>
        <strain evidence="1">7032989</strain>
    </source>
</reference>
<dbReference type="AlphaFoldDB" id="A0A069AJ80"/>
<accession>A0A069AJ80</accession>
<evidence type="ECO:0000313" key="1">
    <source>
        <dbReference type="EMBL" id="CDS93603.1"/>
    </source>
</evidence>